<comment type="caution">
    <text evidence="1">The sequence shown here is derived from an EMBL/GenBank/DDBJ whole genome shotgun (WGS) entry which is preliminary data.</text>
</comment>
<gene>
    <name evidence="1" type="ORF">BIW11_07697</name>
</gene>
<sequence length="67" mass="7771">YGGNAYKRHCVELHRSSNETQTRCRHHLSSQQPCTNRQMNADRDTHSVKKLTANIGYPPQMSECQLR</sequence>
<organism evidence="1 2">
    <name type="scientific">Tropilaelaps mercedesae</name>
    <dbReference type="NCBI Taxonomy" id="418985"/>
    <lineage>
        <taxon>Eukaryota</taxon>
        <taxon>Metazoa</taxon>
        <taxon>Ecdysozoa</taxon>
        <taxon>Arthropoda</taxon>
        <taxon>Chelicerata</taxon>
        <taxon>Arachnida</taxon>
        <taxon>Acari</taxon>
        <taxon>Parasitiformes</taxon>
        <taxon>Mesostigmata</taxon>
        <taxon>Gamasina</taxon>
        <taxon>Dermanyssoidea</taxon>
        <taxon>Laelapidae</taxon>
        <taxon>Tropilaelaps</taxon>
    </lineage>
</organism>
<dbReference type="EMBL" id="MNPL01004662">
    <property type="protein sequence ID" value="OQR76573.1"/>
    <property type="molecule type" value="Genomic_DNA"/>
</dbReference>
<evidence type="ECO:0000313" key="2">
    <source>
        <dbReference type="Proteomes" id="UP000192247"/>
    </source>
</evidence>
<feature type="non-terminal residue" evidence="1">
    <location>
        <position position="1"/>
    </location>
</feature>
<dbReference type="InParanoid" id="A0A1V9XT05"/>
<reference evidence="1 2" key="1">
    <citation type="journal article" date="2017" name="Gigascience">
        <title>Draft genome of the honey bee ectoparasitic mite, Tropilaelaps mercedesae, is shaped by the parasitic life history.</title>
        <authorList>
            <person name="Dong X."/>
            <person name="Armstrong S.D."/>
            <person name="Xia D."/>
            <person name="Makepeace B.L."/>
            <person name="Darby A.C."/>
            <person name="Kadowaki T."/>
        </authorList>
    </citation>
    <scope>NUCLEOTIDE SEQUENCE [LARGE SCALE GENOMIC DNA]</scope>
    <source>
        <strain evidence="1">Wuxi-XJTLU</strain>
    </source>
</reference>
<keyword evidence="2" id="KW-1185">Reference proteome</keyword>
<evidence type="ECO:0000313" key="1">
    <source>
        <dbReference type="EMBL" id="OQR76573.1"/>
    </source>
</evidence>
<accession>A0A1V9XT05</accession>
<protein>
    <submittedName>
        <fullName evidence="1">Uncharacterized protein</fullName>
    </submittedName>
</protein>
<name>A0A1V9XT05_9ACAR</name>
<dbReference type="AlphaFoldDB" id="A0A1V9XT05"/>
<proteinExistence type="predicted"/>
<dbReference type="Proteomes" id="UP000192247">
    <property type="component" value="Unassembled WGS sequence"/>
</dbReference>